<evidence type="ECO:0000256" key="2">
    <source>
        <dbReference type="ARBA" id="ARBA00006484"/>
    </source>
</evidence>
<dbReference type="STRING" id="5601.A0A0D2FQL0"/>
<dbReference type="InterPro" id="IPR036291">
    <property type="entry name" value="NAD(P)-bd_dom_sf"/>
</dbReference>
<dbReference type="PANTHER" id="PTHR43899:SF13">
    <property type="entry name" value="RH59310P"/>
    <property type="match status" value="1"/>
</dbReference>
<evidence type="ECO:0008006" key="7">
    <source>
        <dbReference type="Google" id="ProtNLM"/>
    </source>
</evidence>
<dbReference type="HOGENOM" id="CLU_010194_38_2_1"/>
<keyword evidence="3" id="KW-0521">NADP</keyword>
<name>A0A0D2FQL0_9EURO</name>
<dbReference type="InterPro" id="IPR051019">
    <property type="entry name" value="VLCFA-Steroid_DH"/>
</dbReference>
<dbReference type="PANTHER" id="PTHR43899">
    <property type="entry name" value="RH59310P"/>
    <property type="match status" value="1"/>
</dbReference>
<dbReference type="PROSITE" id="PS00061">
    <property type="entry name" value="ADH_SHORT"/>
    <property type="match status" value="1"/>
</dbReference>
<dbReference type="PRINTS" id="PR00081">
    <property type="entry name" value="GDHRDH"/>
</dbReference>
<dbReference type="Pfam" id="PF00106">
    <property type="entry name" value="adh_short"/>
    <property type="match status" value="1"/>
</dbReference>
<sequence length="313" mass="34555">MSVSLYNACALVGASTLSYVSFKTLSALRFHLHSSKLQRCHHGDEPWALVTGASDGIGLAFVNELALRGFNVILHGRNETKLKKVLSEVQPKYKTSFRLLVLDATTPASPEFDETVLSAVRGLNLTVVIHNVAGSGEAQVEMPMFEHLSAKQCDGWINVNVRFTTHLTRLLLPVLLNSQPGLMLFVSSAVTEVPTPGLSLYTGSKNYLEGLAKCLALEMKMQGHDIEMKSLTTGMVATASSGRYEKDISFIVPSTQTFVRATFAKVGWGSTKVTPWIGHWLQFGLIKSLPTWLQEMMIIRMVRKVQDQMAKRD</sequence>
<evidence type="ECO:0000256" key="1">
    <source>
        <dbReference type="ARBA" id="ARBA00004240"/>
    </source>
</evidence>
<dbReference type="InterPro" id="IPR002347">
    <property type="entry name" value="SDR_fam"/>
</dbReference>
<dbReference type="SUPFAM" id="SSF51735">
    <property type="entry name" value="NAD(P)-binding Rossmann-fold domains"/>
    <property type="match status" value="1"/>
</dbReference>
<organism evidence="5 6">
    <name type="scientific">Phialophora macrospora</name>
    <dbReference type="NCBI Taxonomy" id="1851006"/>
    <lineage>
        <taxon>Eukaryota</taxon>
        <taxon>Fungi</taxon>
        <taxon>Dikarya</taxon>
        <taxon>Ascomycota</taxon>
        <taxon>Pezizomycotina</taxon>
        <taxon>Eurotiomycetes</taxon>
        <taxon>Chaetothyriomycetidae</taxon>
        <taxon>Chaetothyriales</taxon>
        <taxon>Herpotrichiellaceae</taxon>
        <taxon>Phialophora</taxon>
    </lineage>
</organism>
<dbReference type="InterPro" id="IPR020904">
    <property type="entry name" value="Sc_DH/Rdtase_CS"/>
</dbReference>
<evidence type="ECO:0000313" key="6">
    <source>
        <dbReference type="Proteomes" id="UP000054266"/>
    </source>
</evidence>
<dbReference type="Gene3D" id="3.40.50.720">
    <property type="entry name" value="NAD(P)-binding Rossmann-like Domain"/>
    <property type="match status" value="1"/>
</dbReference>
<keyword evidence="6" id="KW-1185">Reference proteome</keyword>
<dbReference type="GO" id="GO:0005783">
    <property type="term" value="C:endoplasmic reticulum"/>
    <property type="evidence" value="ECO:0007669"/>
    <property type="project" value="UniProtKB-SubCell"/>
</dbReference>
<accession>A0A0D2FQL0</accession>
<dbReference type="Proteomes" id="UP000054266">
    <property type="component" value="Unassembled WGS sequence"/>
</dbReference>
<keyword evidence="4" id="KW-0560">Oxidoreductase</keyword>
<dbReference type="EMBL" id="KN846957">
    <property type="protein sequence ID" value="KIW70598.1"/>
    <property type="molecule type" value="Genomic_DNA"/>
</dbReference>
<evidence type="ECO:0000313" key="5">
    <source>
        <dbReference type="EMBL" id="KIW70598.1"/>
    </source>
</evidence>
<dbReference type="PIRSF" id="PIRSF000126">
    <property type="entry name" value="11-beta-HSD1"/>
    <property type="match status" value="1"/>
</dbReference>
<dbReference type="AlphaFoldDB" id="A0A0D2FQL0"/>
<comment type="subcellular location">
    <subcellularLocation>
        <location evidence="1">Endoplasmic reticulum</location>
    </subcellularLocation>
</comment>
<gene>
    <name evidence="5" type="ORF">PV04_02854</name>
</gene>
<proteinExistence type="inferred from homology"/>
<evidence type="ECO:0000256" key="3">
    <source>
        <dbReference type="ARBA" id="ARBA00022857"/>
    </source>
</evidence>
<dbReference type="GO" id="GO:0016491">
    <property type="term" value="F:oxidoreductase activity"/>
    <property type="evidence" value="ECO:0007669"/>
    <property type="project" value="UniProtKB-KW"/>
</dbReference>
<comment type="similarity">
    <text evidence="2">Belongs to the short-chain dehydrogenases/reductases (SDR) family.</text>
</comment>
<reference evidence="5 6" key="1">
    <citation type="submission" date="2015-01" db="EMBL/GenBank/DDBJ databases">
        <title>The Genome Sequence of Capronia semiimmersa CBS27337.</title>
        <authorList>
            <consortium name="The Broad Institute Genomics Platform"/>
            <person name="Cuomo C."/>
            <person name="de Hoog S."/>
            <person name="Gorbushina A."/>
            <person name="Stielow B."/>
            <person name="Teixiera M."/>
            <person name="Abouelleil A."/>
            <person name="Chapman S.B."/>
            <person name="Priest M."/>
            <person name="Young S.K."/>
            <person name="Wortman J."/>
            <person name="Nusbaum C."/>
            <person name="Birren B."/>
        </authorList>
    </citation>
    <scope>NUCLEOTIDE SEQUENCE [LARGE SCALE GENOMIC DNA]</scope>
    <source>
        <strain evidence="5 6">CBS 27337</strain>
    </source>
</reference>
<protein>
    <recommendedName>
        <fullName evidence="7">NAD(P)-binding protein</fullName>
    </recommendedName>
</protein>
<evidence type="ECO:0000256" key="4">
    <source>
        <dbReference type="ARBA" id="ARBA00023002"/>
    </source>
</evidence>